<dbReference type="NCBIfam" id="NF038228">
    <property type="entry name" value="IcmH_DotU_IVB"/>
    <property type="match status" value="1"/>
</dbReference>
<keyword evidence="2" id="KW-0812">Transmembrane</keyword>
<dbReference type="AlphaFoldDB" id="A0A193GAM5"/>
<sequence length="433" mass="45578">MNIIDPALTELVPGLPAGTATPVLAVFRPSHGLNPLVQAAHPLLEVGSLLRHVQAQPPMDLEALRMQLAGMVRDFVAACPSIDTETVAAARYCLCTFVDEAIGATAWGGQAWSTRSLLVLFHGETSGGERVFTILHKLSQNPAANIDALELLYVILALGMEGRYRLTAGGGAALVQVRERLHALIRATRGRTDAVLSPHARGEAARRGRARSAASTAWLLFGVVCMCAMLYTVLDARLRRQARPVALAREAVHVLRPAAIAPAPPQAPAIAGPVHAPAVPSLPAPSTFAPQLRDLLAADIAAHRLSVGLSADRAILTLHTDGIFASGSARVRPSYVALIRRIGAALRDVPGQVIVVGHTDNQPPAPGTPSNWALSLARATHVVDLLREETAQPGRFLAQGRADADPVAPNDTPAGQARNRRVVITVLAPGAAL</sequence>
<dbReference type="InterPro" id="IPR017732">
    <property type="entry name" value="T4/T6SS_DotU"/>
</dbReference>
<dbReference type="InterPro" id="IPR036737">
    <property type="entry name" value="OmpA-like_sf"/>
</dbReference>
<organism evidence="4 5">
    <name type="scientific">Bordetella flabilis</name>
    <dbReference type="NCBI Taxonomy" id="463014"/>
    <lineage>
        <taxon>Bacteria</taxon>
        <taxon>Pseudomonadati</taxon>
        <taxon>Pseudomonadota</taxon>
        <taxon>Betaproteobacteria</taxon>
        <taxon>Burkholderiales</taxon>
        <taxon>Alcaligenaceae</taxon>
        <taxon>Bordetella</taxon>
    </lineage>
</organism>
<keyword evidence="5" id="KW-1185">Reference proteome</keyword>
<dbReference type="PANTHER" id="PTHR38033:SF1">
    <property type="entry name" value="DOTU FAMILY TYPE IV_VI SECRETION SYSTEM PROTEIN"/>
    <property type="match status" value="1"/>
</dbReference>
<reference evidence="4 5" key="1">
    <citation type="submission" date="2016-06" db="EMBL/GenBank/DDBJ databases">
        <title>Complete genome sequences of Bordetella bronchialis and Bordetella flabilis.</title>
        <authorList>
            <person name="LiPuma J.J."/>
            <person name="Spilker T."/>
        </authorList>
    </citation>
    <scope>NUCLEOTIDE SEQUENCE [LARGE SCALE GENOMIC DNA]</scope>
    <source>
        <strain evidence="4 5">AU10664</strain>
    </source>
</reference>
<keyword evidence="2" id="KW-1133">Transmembrane helix</keyword>
<gene>
    <name evidence="4" type="ORF">BAU07_05720</name>
</gene>
<dbReference type="RefSeq" id="WP_066654902.1">
    <property type="nucleotide sequence ID" value="NZ_CBCSCL010000016.1"/>
</dbReference>
<evidence type="ECO:0000256" key="2">
    <source>
        <dbReference type="SAM" id="Phobius"/>
    </source>
</evidence>
<dbReference type="Pfam" id="PF09850">
    <property type="entry name" value="DotU"/>
    <property type="match status" value="1"/>
</dbReference>
<protein>
    <recommendedName>
        <fullName evidence="3">OmpA-like domain-containing protein</fullName>
    </recommendedName>
</protein>
<dbReference type="InterPro" id="IPR006665">
    <property type="entry name" value="OmpA-like"/>
</dbReference>
<dbReference type="Gene3D" id="1.25.40.590">
    <property type="entry name" value="Type IV / VI secretion system, DotU"/>
    <property type="match status" value="1"/>
</dbReference>
<dbReference type="Proteomes" id="UP000091926">
    <property type="component" value="Chromosome"/>
</dbReference>
<dbReference type="NCBIfam" id="TIGR03349">
    <property type="entry name" value="IV_VI_DotU"/>
    <property type="match status" value="1"/>
</dbReference>
<evidence type="ECO:0000256" key="1">
    <source>
        <dbReference type="PROSITE-ProRule" id="PRU00473"/>
    </source>
</evidence>
<dbReference type="OrthoDB" id="345640at2"/>
<feature type="transmembrane region" description="Helical" evidence="2">
    <location>
        <begin position="216"/>
        <end position="234"/>
    </location>
</feature>
<dbReference type="GO" id="GO:0016020">
    <property type="term" value="C:membrane"/>
    <property type="evidence" value="ECO:0007669"/>
    <property type="project" value="UniProtKB-UniRule"/>
</dbReference>
<dbReference type="PANTHER" id="PTHR38033">
    <property type="entry name" value="MEMBRANE PROTEIN-RELATED"/>
    <property type="match status" value="1"/>
</dbReference>
<dbReference type="SUPFAM" id="SSF103088">
    <property type="entry name" value="OmpA-like"/>
    <property type="match status" value="1"/>
</dbReference>
<dbReference type="InterPro" id="IPR038522">
    <property type="entry name" value="T4/T6SS_DotU_sf"/>
</dbReference>
<proteinExistence type="predicted"/>
<dbReference type="STRING" id="463014.BAU07_05720"/>
<evidence type="ECO:0000313" key="5">
    <source>
        <dbReference type="Proteomes" id="UP000091926"/>
    </source>
</evidence>
<dbReference type="KEGG" id="bfz:BAU07_05720"/>
<accession>A0A193GAM5</accession>
<feature type="domain" description="OmpA-like" evidence="3">
    <location>
        <begin position="311"/>
        <end position="430"/>
    </location>
</feature>
<dbReference type="PROSITE" id="PS51123">
    <property type="entry name" value="OMPA_2"/>
    <property type="match status" value="1"/>
</dbReference>
<keyword evidence="1 2" id="KW-0472">Membrane</keyword>
<dbReference type="Pfam" id="PF00691">
    <property type="entry name" value="OmpA"/>
    <property type="match status" value="1"/>
</dbReference>
<dbReference type="CDD" id="cd07185">
    <property type="entry name" value="OmpA_C-like"/>
    <property type="match status" value="1"/>
</dbReference>
<name>A0A193GAM5_9BORD</name>
<evidence type="ECO:0000313" key="4">
    <source>
        <dbReference type="EMBL" id="ANN76683.1"/>
    </source>
</evidence>
<dbReference type="EMBL" id="CP016172">
    <property type="protein sequence ID" value="ANN76683.1"/>
    <property type="molecule type" value="Genomic_DNA"/>
</dbReference>
<dbReference type="Gene3D" id="3.30.1330.60">
    <property type="entry name" value="OmpA-like domain"/>
    <property type="match status" value="1"/>
</dbReference>
<evidence type="ECO:0000259" key="3">
    <source>
        <dbReference type="PROSITE" id="PS51123"/>
    </source>
</evidence>